<accession>A0AC35FSZ6</accession>
<organism evidence="1 2">
    <name type="scientific">Panagrolaimus sp. PS1159</name>
    <dbReference type="NCBI Taxonomy" id="55785"/>
    <lineage>
        <taxon>Eukaryota</taxon>
        <taxon>Metazoa</taxon>
        <taxon>Ecdysozoa</taxon>
        <taxon>Nematoda</taxon>
        <taxon>Chromadorea</taxon>
        <taxon>Rhabditida</taxon>
        <taxon>Tylenchina</taxon>
        <taxon>Panagrolaimomorpha</taxon>
        <taxon>Panagrolaimoidea</taxon>
        <taxon>Panagrolaimidae</taxon>
        <taxon>Panagrolaimus</taxon>
    </lineage>
</organism>
<evidence type="ECO:0000313" key="2">
    <source>
        <dbReference type="WBParaSite" id="PS1159_v2.g20576.t1"/>
    </source>
</evidence>
<protein>
    <submittedName>
        <fullName evidence="2">Uncharacterized protein</fullName>
    </submittedName>
</protein>
<reference evidence="2" key="1">
    <citation type="submission" date="2022-11" db="UniProtKB">
        <authorList>
            <consortium name="WormBaseParasite"/>
        </authorList>
    </citation>
    <scope>IDENTIFICATION</scope>
</reference>
<dbReference type="WBParaSite" id="PS1159_v2.g20576.t1">
    <property type="protein sequence ID" value="PS1159_v2.g20576.t1"/>
    <property type="gene ID" value="PS1159_v2.g20576"/>
</dbReference>
<sequence>MPKSSTTFCRYAGCLFMESPYKMITKASYSFINFLAGITLAILIKSNFKENTIQTRRLNKTMLYILMTTTIIELIPFIGGQIFNTITGTQLIEYLGPYGNTLFMTNISILSTIYYKALSRTFNNNKIHNTFVVSSHQKVLNISK</sequence>
<evidence type="ECO:0000313" key="1">
    <source>
        <dbReference type="Proteomes" id="UP000887580"/>
    </source>
</evidence>
<dbReference type="Proteomes" id="UP000887580">
    <property type="component" value="Unplaced"/>
</dbReference>
<name>A0AC35FSZ6_9BILA</name>
<proteinExistence type="predicted"/>